<sequence length="78" mass="8780">MATTLRIKRGVLDQVRTRLKCTSDRQFADLLGVSRETLRRMRSGQPPSAEFITALAVASGWPRNLNKVIEIVEQQRAA</sequence>
<dbReference type="GO" id="GO:0003677">
    <property type="term" value="F:DNA binding"/>
    <property type="evidence" value="ECO:0007669"/>
    <property type="project" value="InterPro"/>
</dbReference>
<reference evidence="2 3" key="1">
    <citation type="submission" date="2018-09" db="EMBL/GenBank/DDBJ databases">
        <title>YIM PH21274 draft genome.</title>
        <authorList>
            <person name="Miao C."/>
        </authorList>
    </citation>
    <scope>NUCLEOTIDE SEQUENCE [LARGE SCALE GENOMIC DNA]</scope>
    <source>
        <strain evidence="2 3">YIM PH 21724</strain>
    </source>
</reference>
<name>A0A3A4KF20_9NOCA</name>
<keyword evidence="3" id="KW-1185">Reference proteome</keyword>
<protein>
    <recommendedName>
        <fullName evidence="1">HTH cro/C1-type domain-containing protein</fullName>
    </recommendedName>
</protein>
<dbReference type="SUPFAM" id="SSF47413">
    <property type="entry name" value="lambda repressor-like DNA-binding domains"/>
    <property type="match status" value="1"/>
</dbReference>
<evidence type="ECO:0000313" key="3">
    <source>
        <dbReference type="Proteomes" id="UP000266677"/>
    </source>
</evidence>
<gene>
    <name evidence="2" type="ORF">D5S18_03075</name>
</gene>
<evidence type="ECO:0000313" key="2">
    <source>
        <dbReference type="EMBL" id="RJO79328.1"/>
    </source>
</evidence>
<proteinExistence type="predicted"/>
<accession>A0A3A4KF20</accession>
<dbReference type="AlphaFoldDB" id="A0A3A4KF20"/>
<dbReference type="RefSeq" id="WP_120037748.1">
    <property type="nucleotide sequence ID" value="NZ_QZFU01000010.1"/>
</dbReference>
<dbReference type="EMBL" id="QZFU01000010">
    <property type="protein sequence ID" value="RJO79328.1"/>
    <property type="molecule type" value="Genomic_DNA"/>
</dbReference>
<dbReference type="Proteomes" id="UP000266677">
    <property type="component" value="Unassembled WGS sequence"/>
</dbReference>
<dbReference type="Gene3D" id="1.10.260.40">
    <property type="entry name" value="lambda repressor-like DNA-binding domains"/>
    <property type="match status" value="1"/>
</dbReference>
<feature type="domain" description="HTH cro/C1-type" evidence="1">
    <location>
        <begin position="22"/>
        <end position="56"/>
    </location>
</feature>
<comment type="caution">
    <text evidence="2">The sequence shown here is derived from an EMBL/GenBank/DDBJ whole genome shotgun (WGS) entry which is preliminary data.</text>
</comment>
<dbReference type="Pfam" id="PF01381">
    <property type="entry name" value="HTH_3"/>
    <property type="match status" value="1"/>
</dbReference>
<dbReference type="OrthoDB" id="5123161at2"/>
<dbReference type="InterPro" id="IPR010982">
    <property type="entry name" value="Lambda_DNA-bd_dom_sf"/>
</dbReference>
<dbReference type="InterPro" id="IPR001387">
    <property type="entry name" value="Cro/C1-type_HTH"/>
</dbReference>
<evidence type="ECO:0000259" key="1">
    <source>
        <dbReference type="Pfam" id="PF01381"/>
    </source>
</evidence>
<organism evidence="2 3">
    <name type="scientific">Nocardia panacis</name>
    <dbReference type="NCBI Taxonomy" id="2340916"/>
    <lineage>
        <taxon>Bacteria</taxon>
        <taxon>Bacillati</taxon>
        <taxon>Actinomycetota</taxon>
        <taxon>Actinomycetes</taxon>
        <taxon>Mycobacteriales</taxon>
        <taxon>Nocardiaceae</taxon>
        <taxon>Nocardia</taxon>
    </lineage>
</organism>